<proteinExistence type="inferred from homology"/>
<evidence type="ECO:0000259" key="4">
    <source>
        <dbReference type="PROSITE" id="PS51160"/>
    </source>
</evidence>
<dbReference type="PANTHER" id="PTHR47268:SF4">
    <property type="entry name" value="ACYLPHOSPHATASE"/>
    <property type="match status" value="1"/>
</dbReference>
<dbReference type="GO" id="GO:0003998">
    <property type="term" value="F:acylphosphatase activity"/>
    <property type="evidence" value="ECO:0007669"/>
    <property type="project" value="UniProtKB-EC"/>
</dbReference>
<dbReference type="InterPro" id="IPR001792">
    <property type="entry name" value="Acylphosphatase-like_dom"/>
</dbReference>
<reference evidence="5 6" key="1">
    <citation type="submission" date="2020-06" db="EMBL/GenBank/DDBJ databases">
        <title>Methanolobus halotolerans sp. nov., isolated from a saline lake Tus in Siberia.</title>
        <authorList>
            <person name="Shen Y."/>
            <person name="Chen S.-C."/>
            <person name="Lai M.-C."/>
            <person name="Huang H.-H."/>
            <person name="Chiu H.-H."/>
            <person name="Tang S.-L."/>
            <person name="Rogozin D.Y."/>
            <person name="Degermendzhy A.G."/>
        </authorList>
    </citation>
    <scope>NUCLEOTIDE SEQUENCE [LARGE SCALE GENOMIC DNA]</scope>
    <source>
        <strain evidence="5 6">DSM 21339</strain>
    </source>
</reference>
<dbReference type="PROSITE" id="PS00151">
    <property type="entry name" value="ACYLPHOSPHATASE_2"/>
    <property type="match status" value="1"/>
</dbReference>
<dbReference type="PROSITE" id="PS00150">
    <property type="entry name" value="ACYLPHOSPHATASE_1"/>
    <property type="match status" value="1"/>
</dbReference>
<evidence type="ECO:0000313" key="5">
    <source>
        <dbReference type="EMBL" id="QLC50619.1"/>
    </source>
</evidence>
<dbReference type="RefSeq" id="WP_176965674.1">
    <property type="nucleotide sequence ID" value="NZ_CP058215.1"/>
</dbReference>
<evidence type="ECO:0000256" key="2">
    <source>
        <dbReference type="RuleBase" id="RU000553"/>
    </source>
</evidence>
<protein>
    <recommendedName>
        <fullName evidence="1 2">Acylphosphatase</fullName>
        <ecNumber evidence="1 2">3.6.1.7</ecNumber>
    </recommendedName>
</protein>
<sequence length="100" mass="10876">MQDVNTNAEAHASATILVSGRVQGVYFRKFTVDNATELGLTGFAKNLPDGRVEVVAEGKRADIEKLLGLLGEGPSHAAVKDLDVNWSSYSGKFTDFRIHR</sequence>
<keyword evidence="1 2" id="KW-0378">Hydrolase</keyword>
<dbReference type="GeneID" id="55822102"/>
<keyword evidence="6" id="KW-1185">Reference proteome</keyword>
<feature type="active site" evidence="1">
    <location>
        <position position="28"/>
    </location>
</feature>
<organism evidence="5 6">
    <name type="scientific">Methanolobus zinderi</name>
    <dbReference type="NCBI Taxonomy" id="536044"/>
    <lineage>
        <taxon>Archaea</taxon>
        <taxon>Methanobacteriati</taxon>
        <taxon>Methanobacteriota</taxon>
        <taxon>Stenosarchaea group</taxon>
        <taxon>Methanomicrobia</taxon>
        <taxon>Methanosarcinales</taxon>
        <taxon>Methanosarcinaceae</taxon>
        <taxon>Methanolobus</taxon>
    </lineage>
</organism>
<dbReference type="Proteomes" id="UP000509594">
    <property type="component" value="Chromosome"/>
</dbReference>
<dbReference type="AlphaFoldDB" id="A0A7D5E8S1"/>
<dbReference type="EMBL" id="CP058215">
    <property type="protein sequence ID" value="QLC50619.1"/>
    <property type="molecule type" value="Genomic_DNA"/>
</dbReference>
<dbReference type="InterPro" id="IPR020456">
    <property type="entry name" value="Acylphosphatase"/>
</dbReference>
<dbReference type="EC" id="3.6.1.7" evidence="1 2"/>
<dbReference type="OrthoDB" id="6643at2157"/>
<dbReference type="InterPro" id="IPR017968">
    <property type="entry name" value="Acylphosphatase_CS"/>
</dbReference>
<dbReference type="InterPro" id="IPR036046">
    <property type="entry name" value="Acylphosphatase-like_dom_sf"/>
</dbReference>
<feature type="active site" evidence="1">
    <location>
        <position position="46"/>
    </location>
</feature>
<evidence type="ECO:0000256" key="1">
    <source>
        <dbReference type="PROSITE-ProRule" id="PRU00520"/>
    </source>
</evidence>
<feature type="domain" description="Acylphosphatase-like" evidence="4">
    <location>
        <begin position="13"/>
        <end position="100"/>
    </location>
</feature>
<dbReference type="Pfam" id="PF00708">
    <property type="entry name" value="Acylphosphatase"/>
    <property type="match status" value="1"/>
</dbReference>
<name>A0A7D5E8S1_9EURY</name>
<dbReference type="PROSITE" id="PS51160">
    <property type="entry name" value="ACYLPHOSPHATASE_3"/>
    <property type="match status" value="1"/>
</dbReference>
<dbReference type="Gene3D" id="3.30.70.100">
    <property type="match status" value="1"/>
</dbReference>
<dbReference type="KEGG" id="mzi:HWN40_10465"/>
<accession>A0A7D5E8S1</accession>
<comment type="catalytic activity">
    <reaction evidence="1 2">
        <text>an acyl phosphate + H2O = a carboxylate + phosphate + H(+)</text>
        <dbReference type="Rhea" id="RHEA:14965"/>
        <dbReference type="ChEBI" id="CHEBI:15377"/>
        <dbReference type="ChEBI" id="CHEBI:15378"/>
        <dbReference type="ChEBI" id="CHEBI:29067"/>
        <dbReference type="ChEBI" id="CHEBI:43474"/>
        <dbReference type="ChEBI" id="CHEBI:59918"/>
        <dbReference type="EC" id="3.6.1.7"/>
    </reaction>
</comment>
<comment type="similarity">
    <text evidence="3">Belongs to the acylphosphatase family.</text>
</comment>
<gene>
    <name evidence="5" type="ORF">HWN40_10465</name>
</gene>
<evidence type="ECO:0000256" key="3">
    <source>
        <dbReference type="RuleBase" id="RU004168"/>
    </source>
</evidence>
<dbReference type="PANTHER" id="PTHR47268">
    <property type="entry name" value="ACYLPHOSPHATASE"/>
    <property type="match status" value="1"/>
</dbReference>
<dbReference type="SUPFAM" id="SSF54975">
    <property type="entry name" value="Acylphosphatase/BLUF domain-like"/>
    <property type="match status" value="1"/>
</dbReference>
<evidence type="ECO:0000313" key="6">
    <source>
        <dbReference type="Proteomes" id="UP000509594"/>
    </source>
</evidence>